<dbReference type="EMBL" id="DYWQ01000090">
    <property type="protein sequence ID" value="HJF45322.1"/>
    <property type="molecule type" value="Genomic_DNA"/>
</dbReference>
<organism evidence="1 2">
    <name type="scientific">Thermophilibacter provencensis</name>
    <dbReference type="NCBI Taxonomy" id="1852386"/>
    <lineage>
        <taxon>Bacteria</taxon>
        <taxon>Bacillati</taxon>
        <taxon>Actinomycetota</taxon>
        <taxon>Coriobacteriia</taxon>
        <taxon>Coriobacteriales</taxon>
        <taxon>Atopobiaceae</taxon>
        <taxon>Thermophilibacter</taxon>
    </lineage>
</organism>
<protein>
    <submittedName>
        <fullName evidence="1">DNA polymerase III subunit delta</fullName>
    </submittedName>
</protein>
<dbReference type="Proteomes" id="UP000697330">
    <property type="component" value="Unassembled WGS sequence"/>
</dbReference>
<dbReference type="Pfam" id="PF13177">
    <property type="entry name" value="DNA_pol3_delta2"/>
    <property type="match status" value="1"/>
</dbReference>
<dbReference type="PANTHER" id="PTHR11669:SF8">
    <property type="entry name" value="DNA POLYMERASE III SUBUNIT DELTA"/>
    <property type="match status" value="1"/>
</dbReference>
<name>A0A921KL46_9ACTN</name>
<dbReference type="GO" id="GO:0006261">
    <property type="term" value="P:DNA-templated DNA replication"/>
    <property type="evidence" value="ECO:0007669"/>
    <property type="project" value="TreeGrafter"/>
</dbReference>
<reference evidence="1" key="2">
    <citation type="submission" date="2021-09" db="EMBL/GenBank/DDBJ databases">
        <authorList>
            <person name="Gilroy R."/>
        </authorList>
    </citation>
    <scope>NUCLEOTIDE SEQUENCE</scope>
    <source>
        <strain evidence="1">CHK124-7917</strain>
    </source>
</reference>
<comment type="caution">
    <text evidence="1">The sequence shown here is derived from an EMBL/GenBank/DDBJ whole genome shotgun (WGS) entry which is preliminary data.</text>
</comment>
<dbReference type="SUPFAM" id="SSF52540">
    <property type="entry name" value="P-loop containing nucleoside triphosphate hydrolases"/>
    <property type="match status" value="1"/>
</dbReference>
<evidence type="ECO:0000313" key="2">
    <source>
        <dbReference type="Proteomes" id="UP000697330"/>
    </source>
</evidence>
<evidence type="ECO:0000313" key="1">
    <source>
        <dbReference type="EMBL" id="HJF45322.1"/>
    </source>
</evidence>
<proteinExistence type="predicted"/>
<gene>
    <name evidence="1" type="ORF">K8U72_06005</name>
</gene>
<dbReference type="InterPro" id="IPR050238">
    <property type="entry name" value="DNA_Rep/Repair_Clamp_Loader"/>
</dbReference>
<dbReference type="InterPro" id="IPR027417">
    <property type="entry name" value="P-loop_NTPase"/>
</dbReference>
<dbReference type="RefSeq" id="WP_274959115.1">
    <property type="nucleotide sequence ID" value="NZ_DYWQ01000090.1"/>
</dbReference>
<dbReference type="AlphaFoldDB" id="A0A921KL46"/>
<reference evidence="1" key="1">
    <citation type="journal article" date="2021" name="PeerJ">
        <title>Extensive microbial diversity within the chicken gut microbiome revealed by metagenomics and culture.</title>
        <authorList>
            <person name="Gilroy R."/>
            <person name="Ravi A."/>
            <person name="Getino M."/>
            <person name="Pursley I."/>
            <person name="Horton D.L."/>
            <person name="Alikhan N.F."/>
            <person name="Baker D."/>
            <person name="Gharbi K."/>
            <person name="Hall N."/>
            <person name="Watson M."/>
            <person name="Adriaenssens E.M."/>
            <person name="Foster-Nyarko E."/>
            <person name="Jarju S."/>
            <person name="Secka A."/>
            <person name="Antonio M."/>
            <person name="Oren A."/>
            <person name="Chaudhuri R.R."/>
            <person name="La Ragione R."/>
            <person name="Hildebrand F."/>
            <person name="Pallen M.J."/>
        </authorList>
    </citation>
    <scope>NUCLEOTIDE SEQUENCE</scope>
    <source>
        <strain evidence="1">CHK124-7917</strain>
    </source>
</reference>
<dbReference type="Gene3D" id="3.40.50.300">
    <property type="entry name" value="P-loop containing nucleotide triphosphate hydrolases"/>
    <property type="match status" value="1"/>
</dbReference>
<accession>A0A921KL46</accession>
<sequence length="387" mass="40922">MSAAPAQGAAAPLPAALDALADQPRVRDLLATAVTEGRLSHAYLFVGAPGSGKHEAAEALAECVVCPHGGDAACDECRRVRHRTHPDVRWLRPGSATGYLVAQVREVIEDASLAPVRARAKVYVLERAELLRGTAANALLKTLEEPPEGVMFVLCARTTASMLPTIVSRCQQVPFRAVSPDEGVEAVMRSCAATREEARVALAVAGTPARATEFLRSTARRQVRRLVVSTLDALARDDSWDVLLAARELVAAVAVPLADVKEAQEAALQESQDFLTAAALKQVEDANKRELTARERSGMMEALTAAESVLRDVLLRCEGVGQPIVNEDAAATVDRIAAGCDTAGALRALGAVARAADDLAHNVSPQLTLEVMLLSVKEALACPPSSR</sequence>
<dbReference type="PANTHER" id="PTHR11669">
    <property type="entry name" value="REPLICATION FACTOR C / DNA POLYMERASE III GAMMA-TAU SUBUNIT"/>
    <property type="match status" value="1"/>
</dbReference>